<accession>A0A250JYH4</accession>
<feature type="compositionally biased region" description="Pro residues" evidence="1">
    <location>
        <begin position="27"/>
        <end position="36"/>
    </location>
</feature>
<dbReference type="RefSeq" id="WP_170114757.1">
    <property type="nucleotide sequence ID" value="NZ_CP022203.1"/>
</dbReference>
<keyword evidence="3" id="KW-1185">Reference proteome</keyword>
<evidence type="ECO:0000256" key="1">
    <source>
        <dbReference type="SAM" id="MobiDB-lite"/>
    </source>
</evidence>
<sequence length="57" mass="5976">MPIVFDQVHGSVIGGPQPDAGQRPAGEPAPVPPPADPTSIARALRLITQRKVRLIAD</sequence>
<organism evidence="2 3">
    <name type="scientific">Corallococcus macrosporus DSM 14697</name>
    <dbReference type="NCBI Taxonomy" id="1189310"/>
    <lineage>
        <taxon>Bacteria</taxon>
        <taxon>Pseudomonadati</taxon>
        <taxon>Myxococcota</taxon>
        <taxon>Myxococcia</taxon>
        <taxon>Myxococcales</taxon>
        <taxon>Cystobacterineae</taxon>
        <taxon>Myxococcaceae</taxon>
        <taxon>Corallococcus</taxon>
    </lineage>
</organism>
<feature type="region of interest" description="Disordered" evidence="1">
    <location>
        <begin position="1"/>
        <end position="38"/>
    </location>
</feature>
<dbReference type="KEGG" id="mmas:MYMAC_004414"/>
<gene>
    <name evidence="2" type="ORF">MYMAC_004414</name>
</gene>
<evidence type="ECO:0000313" key="3">
    <source>
        <dbReference type="Proteomes" id="UP000217343"/>
    </source>
</evidence>
<name>A0A250JYH4_9BACT</name>
<reference evidence="2 3" key="1">
    <citation type="submission" date="2017-06" db="EMBL/GenBank/DDBJ databases">
        <title>Sequencing and comparative analysis of myxobacterial genomes.</title>
        <authorList>
            <person name="Rupp O."/>
            <person name="Goesmann A."/>
            <person name="Sogaard-Andersen L."/>
        </authorList>
    </citation>
    <scope>NUCLEOTIDE SEQUENCE [LARGE SCALE GENOMIC DNA]</scope>
    <source>
        <strain evidence="2 3">DSM 14697</strain>
    </source>
</reference>
<dbReference type="Proteomes" id="UP000217343">
    <property type="component" value="Chromosome"/>
</dbReference>
<proteinExistence type="predicted"/>
<dbReference type="EMBL" id="CP022203">
    <property type="protein sequence ID" value="ATB48783.1"/>
    <property type="molecule type" value="Genomic_DNA"/>
</dbReference>
<protein>
    <submittedName>
        <fullName evidence="2">Uncharacterized protein</fullName>
    </submittedName>
</protein>
<dbReference type="AlphaFoldDB" id="A0A250JYH4"/>
<evidence type="ECO:0000313" key="2">
    <source>
        <dbReference type="EMBL" id="ATB48783.1"/>
    </source>
</evidence>